<evidence type="ECO:0000256" key="1">
    <source>
        <dbReference type="SAM" id="Coils"/>
    </source>
</evidence>
<gene>
    <name evidence="2" type="ORF">CLVI_25460</name>
</gene>
<dbReference type="EMBL" id="PVXQ01000030">
    <property type="protein sequence ID" value="PRR81423.1"/>
    <property type="molecule type" value="Genomic_DNA"/>
</dbReference>
<dbReference type="Proteomes" id="UP000239471">
    <property type="component" value="Unassembled WGS sequence"/>
</dbReference>
<dbReference type="OrthoDB" id="1900924at2"/>
<protein>
    <submittedName>
        <fullName evidence="2">Uncharacterized protein</fullName>
    </submittedName>
</protein>
<name>A0A2T0BC64_9CLOT</name>
<accession>A0A2T0BC64</accession>
<evidence type="ECO:0000313" key="3">
    <source>
        <dbReference type="Proteomes" id="UP000239471"/>
    </source>
</evidence>
<dbReference type="AlphaFoldDB" id="A0A2T0BC64"/>
<reference evidence="2 3" key="1">
    <citation type="submission" date="2018-03" db="EMBL/GenBank/DDBJ databases">
        <title>Genome sequence of Clostridium vincentii DSM 10228.</title>
        <authorList>
            <person name="Poehlein A."/>
            <person name="Daniel R."/>
        </authorList>
    </citation>
    <scope>NUCLEOTIDE SEQUENCE [LARGE SCALE GENOMIC DNA]</scope>
    <source>
        <strain evidence="2 3">DSM 10228</strain>
    </source>
</reference>
<dbReference type="RefSeq" id="WP_106060477.1">
    <property type="nucleotide sequence ID" value="NZ_PVXQ01000030.1"/>
</dbReference>
<keyword evidence="1" id="KW-0175">Coiled coil</keyword>
<sequence>MKVKVIGEIQEKGSEFKVRRMTYKGVIVNYPTGTGLNNYDYKDVELIAEGEIDEFIISNREFLKIKLNRGISVFFYKALKDSLEEEIDEDLGSFNLLRDRYIVNKRGIWNKELICVINDKFPVKVRASGQNFKRDGYSLEVNTIEFNAFLESSEIEINKINKEIKGKEKLLADYKKAINDIGKLDVDTSKQLIQ</sequence>
<keyword evidence="3" id="KW-1185">Reference proteome</keyword>
<evidence type="ECO:0000313" key="2">
    <source>
        <dbReference type="EMBL" id="PRR81423.1"/>
    </source>
</evidence>
<comment type="caution">
    <text evidence="2">The sequence shown here is derived from an EMBL/GenBank/DDBJ whole genome shotgun (WGS) entry which is preliminary data.</text>
</comment>
<proteinExistence type="predicted"/>
<feature type="coiled-coil region" evidence="1">
    <location>
        <begin position="150"/>
        <end position="177"/>
    </location>
</feature>
<organism evidence="2 3">
    <name type="scientific">Clostridium vincentii</name>
    <dbReference type="NCBI Taxonomy" id="52704"/>
    <lineage>
        <taxon>Bacteria</taxon>
        <taxon>Bacillati</taxon>
        <taxon>Bacillota</taxon>
        <taxon>Clostridia</taxon>
        <taxon>Eubacteriales</taxon>
        <taxon>Clostridiaceae</taxon>
        <taxon>Clostridium</taxon>
    </lineage>
</organism>